<dbReference type="SUPFAM" id="SSF53300">
    <property type="entry name" value="vWA-like"/>
    <property type="match status" value="1"/>
</dbReference>
<evidence type="ECO:0000256" key="1">
    <source>
        <dbReference type="SAM" id="Phobius"/>
    </source>
</evidence>
<sequence length="443" mass="50176">MKPSRRFLLILTGLLGTALILGTLEALGLSVADTLHTVWWGALLALLLMAGGDAVSTYRRAPPILKRTLPGQLSLGRWSDVQLTLYHSYPRECSVTLFDHIPASVAYEHLPLEMTLKPGQQTEAHYRIRPLERGHIRFPACDCILPSPLGFWQRRYRLEHPGDARVYPDFARLYSSSPLAGEQWLGQLGVRQKPRRGLGLEFHQLREFRQGDTLRQMDWKATARKKMPIAREYQEERDQQILLLLDCGRRMRSQDGELSHFDQALDACLLLAHVALRQGDAVGISTFAHEQPRHVAPAKGHGQLGRLLNAVYDLKPTLTPADYSSAAQQLLSRQRRRALIVLVTNLRDEDDDDLRLALGHLGRQHRMLIASLREDILDTKMQQAVETYEEALEYCGAMDYRQARESLHERLSAQSVALIDTRPAAVGPELVNLYLTWKRAGTL</sequence>
<accession>A0A2X2C971</accession>
<feature type="domain" description="DUF58" evidence="2">
    <location>
        <begin position="205"/>
        <end position="374"/>
    </location>
</feature>
<dbReference type="PROSITE" id="PS51318">
    <property type="entry name" value="TAT"/>
    <property type="match status" value="1"/>
</dbReference>
<keyword evidence="1" id="KW-0472">Membrane</keyword>
<name>A0A2X2C971_PSELU</name>
<protein>
    <submittedName>
        <fullName evidence="3">Membrane protein</fullName>
    </submittedName>
</protein>
<dbReference type="Proteomes" id="UP000250443">
    <property type="component" value="Unassembled WGS sequence"/>
</dbReference>
<dbReference type="PANTHER" id="PTHR33608:SF3">
    <property type="entry name" value="SLR2013 PROTEIN"/>
    <property type="match status" value="1"/>
</dbReference>
<evidence type="ECO:0000313" key="4">
    <source>
        <dbReference type="Proteomes" id="UP000250443"/>
    </source>
</evidence>
<proteinExistence type="predicted"/>
<evidence type="ECO:0000259" key="2">
    <source>
        <dbReference type="Pfam" id="PF01882"/>
    </source>
</evidence>
<dbReference type="InterPro" id="IPR006311">
    <property type="entry name" value="TAT_signal"/>
</dbReference>
<feature type="transmembrane region" description="Helical" evidence="1">
    <location>
        <begin position="38"/>
        <end position="58"/>
    </location>
</feature>
<dbReference type="Gene3D" id="3.40.50.410">
    <property type="entry name" value="von Willebrand factor, type A domain"/>
    <property type="match status" value="1"/>
</dbReference>
<dbReference type="InterPro" id="IPR036465">
    <property type="entry name" value="vWFA_dom_sf"/>
</dbReference>
<keyword evidence="1" id="KW-1133">Transmembrane helix</keyword>
<gene>
    <name evidence="3" type="ORF">NCTC11842_01239</name>
</gene>
<dbReference type="InterPro" id="IPR002881">
    <property type="entry name" value="DUF58"/>
</dbReference>
<organism evidence="3 4">
    <name type="scientific">Pseudomonas luteola</name>
    <dbReference type="NCBI Taxonomy" id="47886"/>
    <lineage>
        <taxon>Bacteria</taxon>
        <taxon>Pseudomonadati</taxon>
        <taxon>Pseudomonadota</taxon>
        <taxon>Gammaproteobacteria</taxon>
        <taxon>Pseudomonadales</taxon>
        <taxon>Pseudomonadaceae</taxon>
        <taxon>Pseudomonas</taxon>
    </lineage>
</organism>
<evidence type="ECO:0000313" key="3">
    <source>
        <dbReference type="EMBL" id="SPZ03898.1"/>
    </source>
</evidence>
<dbReference type="Pfam" id="PF01882">
    <property type="entry name" value="DUF58"/>
    <property type="match status" value="1"/>
</dbReference>
<dbReference type="PANTHER" id="PTHR33608">
    <property type="entry name" value="BLL2464 PROTEIN"/>
    <property type="match status" value="1"/>
</dbReference>
<reference evidence="3 4" key="1">
    <citation type="submission" date="2018-06" db="EMBL/GenBank/DDBJ databases">
        <authorList>
            <consortium name="Pathogen Informatics"/>
            <person name="Doyle S."/>
        </authorList>
    </citation>
    <scope>NUCLEOTIDE SEQUENCE [LARGE SCALE GENOMIC DNA]</scope>
    <source>
        <strain evidence="3 4">NCTC11842</strain>
    </source>
</reference>
<keyword evidence="1" id="KW-0812">Transmembrane</keyword>
<dbReference type="RefSeq" id="WP_112297628.1">
    <property type="nucleotide sequence ID" value="NZ_UAUF01000009.1"/>
</dbReference>
<dbReference type="AlphaFoldDB" id="A0A2X2C971"/>
<dbReference type="EMBL" id="UAUF01000009">
    <property type="protein sequence ID" value="SPZ03898.1"/>
    <property type="molecule type" value="Genomic_DNA"/>
</dbReference>